<accession>A0A6G9GXZ1</accession>
<keyword evidence="4" id="KW-0788">Thiol protease</keyword>
<name>A0A6G9GXZ1_9ACTN</name>
<keyword evidence="9" id="KW-1185">Reference proteome</keyword>
<proteinExistence type="inferred from homology"/>
<feature type="chain" id="PRO_5026163803" evidence="6">
    <location>
        <begin position="41"/>
        <end position="447"/>
    </location>
</feature>
<dbReference type="GO" id="GO:0006508">
    <property type="term" value="P:proteolysis"/>
    <property type="evidence" value="ECO:0007669"/>
    <property type="project" value="UniProtKB-KW"/>
</dbReference>
<dbReference type="InterPro" id="IPR038765">
    <property type="entry name" value="Papain-like_cys_pep_sf"/>
</dbReference>
<evidence type="ECO:0000256" key="4">
    <source>
        <dbReference type="ARBA" id="ARBA00022807"/>
    </source>
</evidence>
<reference evidence="8 9" key="1">
    <citation type="submission" date="2020-03" db="EMBL/GenBank/DDBJ databases">
        <title>A novel species.</title>
        <authorList>
            <person name="Gao J."/>
        </authorList>
    </citation>
    <scope>NUCLEOTIDE SEQUENCE [LARGE SCALE GENOMIC DNA]</scope>
    <source>
        <strain evidence="8 9">QMT-12</strain>
    </source>
</reference>
<evidence type="ECO:0000256" key="3">
    <source>
        <dbReference type="ARBA" id="ARBA00022801"/>
    </source>
</evidence>
<feature type="signal peptide" evidence="6">
    <location>
        <begin position="1"/>
        <end position="40"/>
    </location>
</feature>
<gene>
    <name evidence="8" type="ORF">HA039_12850</name>
</gene>
<dbReference type="Pfam" id="PF00877">
    <property type="entry name" value="NLPC_P60"/>
    <property type="match status" value="1"/>
</dbReference>
<feature type="region of interest" description="Disordered" evidence="5">
    <location>
        <begin position="283"/>
        <end position="327"/>
    </location>
</feature>
<feature type="region of interest" description="Disordered" evidence="5">
    <location>
        <begin position="1"/>
        <end position="20"/>
    </location>
</feature>
<evidence type="ECO:0000256" key="5">
    <source>
        <dbReference type="SAM" id="MobiDB-lite"/>
    </source>
</evidence>
<dbReference type="KEGG" id="slia:HA039_12850"/>
<feature type="compositionally biased region" description="Low complexity" evidence="5">
    <location>
        <begin position="157"/>
        <end position="170"/>
    </location>
</feature>
<dbReference type="AlphaFoldDB" id="A0A6G9GXZ1"/>
<comment type="similarity">
    <text evidence="1">Belongs to the peptidase C40 family.</text>
</comment>
<dbReference type="SUPFAM" id="SSF54001">
    <property type="entry name" value="Cysteine proteinases"/>
    <property type="match status" value="1"/>
</dbReference>
<evidence type="ECO:0000256" key="1">
    <source>
        <dbReference type="ARBA" id="ARBA00007074"/>
    </source>
</evidence>
<organism evidence="8 9">
    <name type="scientific">Streptomyces liangshanensis</name>
    <dbReference type="NCBI Taxonomy" id="2717324"/>
    <lineage>
        <taxon>Bacteria</taxon>
        <taxon>Bacillati</taxon>
        <taxon>Actinomycetota</taxon>
        <taxon>Actinomycetes</taxon>
        <taxon>Kitasatosporales</taxon>
        <taxon>Streptomycetaceae</taxon>
        <taxon>Streptomyces</taxon>
    </lineage>
</organism>
<feature type="region of interest" description="Disordered" evidence="5">
    <location>
        <begin position="60"/>
        <end position="190"/>
    </location>
</feature>
<dbReference type="InterPro" id="IPR000064">
    <property type="entry name" value="NLP_P60_dom"/>
</dbReference>
<evidence type="ECO:0000256" key="2">
    <source>
        <dbReference type="ARBA" id="ARBA00022670"/>
    </source>
</evidence>
<evidence type="ECO:0000259" key="7">
    <source>
        <dbReference type="PROSITE" id="PS51935"/>
    </source>
</evidence>
<keyword evidence="6" id="KW-0732">Signal</keyword>
<dbReference type="Gene3D" id="3.90.1720.10">
    <property type="entry name" value="endopeptidase domain like (from Nostoc punctiforme)"/>
    <property type="match status" value="1"/>
</dbReference>
<sequence length="447" mass="46178">MASHRKSRGTGGVRSSSPAVGLTTAALASVTLLSAQSADAAPAVSQPSVEDVQKKVDALYRQAGSATRQNAQAKEPAKTAKPPRGARSKEAAETGRETRVAEPAPRPQPRRAAPLQGDAIRPAAATTFATGPQVPRPAPARPAPTQLVPQQPAPQRPVSSPLVPQQLVPQPLVPPQPTRAPRVVPAQGPVPASAPVAAPAAQGAEPQAALRLSKLTVQEKLSTTRALLSRLVQEKTAQAQAQAEARALAEAQAQALAAQAQLDAQALSDAQAQLDAQARAEAEAQAQAAQEQALAAQQAQTPLQPTPAPAVTPAPVPTPTPTPAPAPDSTYATKAAKVLAFARAQIGKPYVSGATGPSSYDSTGLTQTAWRVAGVDLPRTTWEQVSAGTNITTQDLLPGDLVFFYDDISHVGIYTGDGMMIHAPEPGANVREESIYYLPIHGSVRPA</sequence>
<feature type="compositionally biased region" description="Low complexity" evidence="5">
    <location>
        <begin position="283"/>
        <end position="303"/>
    </location>
</feature>
<feature type="compositionally biased region" description="Pro residues" evidence="5">
    <location>
        <begin position="304"/>
        <end position="326"/>
    </location>
</feature>
<dbReference type="GO" id="GO:0008234">
    <property type="term" value="F:cysteine-type peptidase activity"/>
    <property type="evidence" value="ECO:0007669"/>
    <property type="project" value="UniProtKB-KW"/>
</dbReference>
<keyword evidence="2" id="KW-0645">Protease</keyword>
<keyword evidence="3 8" id="KW-0378">Hydrolase</keyword>
<dbReference type="EMBL" id="CP050177">
    <property type="protein sequence ID" value="QIQ03095.1"/>
    <property type="molecule type" value="Genomic_DNA"/>
</dbReference>
<evidence type="ECO:0000313" key="9">
    <source>
        <dbReference type="Proteomes" id="UP000501179"/>
    </source>
</evidence>
<dbReference type="PANTHER" id="PTHR47359">
    <property type="entry name" value="PEPTIDOGLYCAN DL-ENDOPEPTIDASE CWLO"/>
    <property type="match status" value="1"/>
</dbReference>
<evidence type="ECO:0000313" key="8">
    <source>
        <dbReference type="EMBL" id="QIQ03095.1"/>
    </source>
</evidence>
<feature type="compositionally biased region" description="Basic and acidic residues" evidence="5">
    <location>
        <begin position="87"/>
        <end position="100"/>
    </location>
</feature>
<dbReference type="Proteomes" id="UP000501179">
    <property type="component" value="Chromosome"/>
</dbReference>
<dbReference type="PROSITE" id="PS51935">
    <property type="entry name" value="NLPC_P60"/>
    <property type="match status" value="1"/>
</dbReference>
<protein>
    <submittedName>
        <fullName evidence="8">Glycoside hydrolase</fullName>
    </submittedName>
</protein>
<feature type="domain" description="NlpC/P60" evidence="7">
    <location>
        <begin position="332"/>
        <end position="447"/>
    </location>
</feature>
<dbReference type="InterPro" id="IPR051794">
    <property type="entry name" value="PG_Endopeptidase_C40"/>
</dbReference>
<dbReference type="PANTHER" id="PTHR47359:SF3">
    <property type="entry name" value="NLP_P60 DOMAIN-CONTAINING PROTEIN-RELATED"/>
    <property type="match status" value="1"/>
</dbReference>
<evidence type="ECO:0000256" key="6">
    <source>
        <dbReference type="SAM" id="SignalP"/>
    </source>
</evidence>